<gene>
    <name evidence="3" type="ORF">DPM19_32485</name>
</gene>
<accession>A0A365GW54</accession>
<protein>
    <recommendedName>
        <fullName evidence="5">Mce-associated membrane protein</fullName>
    </recommendedName>
</protein>
<sequence length="176" mass="19190">MKVSSVGAWVRRPAVLGVAAVLLAGAGGWSHQQARDLRDDVSARNAALTDNARTSEVKGEISDAVNTIFSYNYTDMGKTDRAARTLLTGRAVRQYDSLFDEVRKQAPQQRLVLTTTVTDSAVKTLEDDRARLLVFADQRNTRVSDGKTSYAAAMLAVDAVHQGGRWKISNINTFSS</sequence>
<evidence type="ECO:0008006" key="5">
    <source>
        <dbReference type="Google" id="ProtNLM"/>
    </source>
</evidence>
<keyword evidence="4" id="KW-1185">Reference proteome</keyword>
<evidence type="ECO:0000256" key="1">
    <source>
        <dbReference type="ARBA" id="ARBA00004370"/>
    </source>
</evidence>
<dbReference type="Proteomes" id="UP000251891">
    <property type="component" value="Unassembled WGS sequence"/>
</dbReference>
<dbReference type="OrthoDB" id="5192320at2"/>
<dbReference type="PANTHER" id="PTHR37042">
    <property type="entry name" value="OUTER MEMBRANE PROTEIN RV1973"/>
    <property type="match status" value="1"/>
</dbReference>
<evidence type="ECO:0000313" key="4">
    <source>
        <dbReference type="Proteomes" id="UP000251891"/>
    </source>
</evidence>
<reference evidence="3 4" key="1">
    <citation type="submission" date="2018-06" db="EMBL/GenBank/DDBJ databases">
        <title>Actinomadura craniellae sp. nov. isolated from marine sponge Craniella sp.</title>
        <authorList>
            <person name="Li L."/>
            <person name="Xu Q.H."/>
            <person name="Lin H.W."/>
            <person name="Lu Y.H."/>
        </authorList>
    </citation>
    <scope>NUCLEOTIDE SEQUENCE [LARGE SCALE GENOMIC DNA]</scope>
    <source>
        <strain evidence="3 4">LHW63021</strain>
    </source>
</reference>
<comment type="caution">
    <text evidence="3">The sequence shown here is derived from an EMBL/GenBank/DDBJ whole genome shotgun (WGS) entry which is preliminary data.</text>
</comment>
<evidence type="ECO:0000256" key="2">
    <source>
        <dbReference type="ARBA" id="ARBA00023136"/>
    </source>
</evidence>
<comment type="subcellular location">
    <subcellularLocation>
        <location evidence="1">Membrane</location>
    </subcellularLocation>
</comment>
<organism evidence="3 4">
    <name type="scientific">Actinomadura craniellae</name>
    <dbReference type="NCBI Taxonomy" id="2231787"/>
    <lineage>
        <taxon>Bacteria</taxon>
        <taxon>Bacillati</taxon>
        <taxon>Actinomycetota</taxon>
        <taxon>Actinomycetes</taxon>
        <taxon>Streptosporangiales</taxon>
        <taxon>Thermomonosporaceae</taxon>
        <taxon>Actinomadura</taxon>
    </lineage>
</organism>
<dbReference type="AlphaFoldDB" id="A0A365GW54"/>
<dbReference type="GO" id="GO:0016020">
    <property type="term" value="C:membrane"/>
    <property type="evidence" value="ECO:0007669"/>
    <property type="project" value="UniProtKB-SubCell"/>
</dbReference>
<dbReference type="EMBL" id="QLYX01000022">
    <property type="protein sequence ID" value="RAY11024.1"/>
    <property type="molecule type" value="Genomic_DNA"/>
</dbReference>
<evidence type="ECO:0000313" key="3">
    <source>
        <dbReference type="EMBL" id="RAY11024.1"/>
    </source>
</evidence>
<keyword evidence="2" id="KW-0472">Membrane</keyword>
<proteinExistence type="predicted"/>
<dbReference type="RefSeq" id="WP_111871924.1">
    <property type="nucleotide sequence ID" value="NZ_QLYX01000022.1"/>
</dbReference>
<dbReference type="PANTHER" id="PTHR37042:SF4">
    <property type="entry name" value="OUTER MEMBRANE PROTEIN RV1973"/>
    <property type="match status" value="1"/>
</dbReference>
<name>A0A365GW54_9ACTN</name>